<dbReference type="AlphaFoldDB" id="A0A6P8IS18"/>
<organism evidence="2 3">
    <name type="scientific">Actinia tenebrosa</name>
    <name type="common">Australian red waratah sea anemone</name>
    <dbReference type="NCBI Taxonomy" id="6105"/>
    <lineage>
        <taxon>Eukaryota</taxon>
        <taxon>Metazoa</taxon>
        <taxon>Cnidaria</taxon>
        <taxon>Anthozoa</taxon>
        <taxon>Hexacorallia</taxon>
        <taxon>Actiniaria</taxon>
        <taxon>Actiniidae</taxon>
        <taxon>Actinia</taxon>
    </lineage>
</organism>
<proteinExistence type="predicted"/>
<dbReference type="GO" id="GO:0005829">
    <property type="term" value="C:cytosol"/>
    <property type="evidence" value="ECO:0007669"/>
    <property type="project" value="TreeGrafter"/>
</dbReference>
<dbReference type="OrthoDB" id="9994138at2759"/>
<reference evidence="3" key="1">
    <citation type="submission" date="2025-08" db="UniProtKB">
        <authorList>
            <consortium name="RefSeq"/>
        </authorList>
    </citation>
    <scope>IDENTIFICATION</scope>
    <source>
        <tissue evidence="3">Tentacle</tissue>
    </source>
</reference>
<protein>
    <submittedName>
        <fullName evidence="3">Cytosolic 5'-nucleotidase 1A-like isoform X1</fullName>
    </submittedName>
</protein>
<dbReference type="InParanoid" id="A0A6P8IS18"/>
<dbReference type="FunCoup" id="A0A6P8IS18">
    <property type="interactions" value="564"/>
</dbReference>
<dbReference type="KEGG" id="aten:116304153"/>
<evidence type="ECO:0000313" key="3">
    <source>
        <dbReference type="RefSeq" id="XP_031569682.1"/>
    </source>
</evidence>
<evidence type="ECO:0000256" key="1">
    <source>
        <dbReference type="SAM" id="MobiDB-lite"/>
    </source>
</evidence>
<keyword evidence="2" id="KW-1185">Reference proteome</keyword>
<name>A0A6P8IS18_ACTTE</name>
<dbReference type="GO" id="GO:0000287">
    <property type="term" value="F:magnesium ion binding"/>
    <property type="evidence" value="ECO:0007669"/>
    <property type="project" value="InterPro"/>
</dbReference>
<dbReference type="RefSeq" id="XP_031569682.1">
    <property type="nucleotide sequence ID" value="XM_031713822.1"/>
</dbReference>
<feature type="region of interest" description="Disordered" evidence="1">
    <location>
        <begin position="440"/>
        <end position="469"/>
    </location>
</feature>
<sequence>MNFRILMVSRSILRDMFAKNCALFGSRFVRSTETGKRHMRSVAQALRYFTLRYRVMKDDVLLFRIKFSLSTMAAIKEDVPSTSPSEEPVEKIAKKEVSKTSLEKHIRSLPGTDSSRTVNVAVSSRALFDLEEENEIFEKKGLEEYIQLQVSREDKFLKPGSAFPFIKALENVNAKLREIDPNEREIFSIALMSHNNANVGIRLQKSIDHYGLIVTRMALTGGTSPVEYLKAFNITLFLTSYEDQVTEAIHRGTSLHRFILGPTGDVIVGTSDSQCARGSIPGLGVICFPAAVMSLQPMNNPSETQLRIAFDLDAVLFSDESEKVFKAKGLDAYIEYELQNREIPLTEGPLKPFAEKIGRMQKKFDRSKKESCPIRTYIVTSRDAVLGQRALKTLREWGLEIDECFFMAGAAKDEVLKAINPHIFFDDQITHVARAREKGTPSGYVTHGISREYDAKKREQAKKDLTNAK</sequence>
<dbReference type="GO" id="GO:0008253">
    <property type="term" value="F:5'-nucleotidase activity"/>
    <property type="evidence" value="ECO:0007669"/>
    <property type="project" value="InterPro"/>
</dbReference>
<dbReference type="GO" id="GO:0000166">
    <property type="term" value="F:nucleotide binding"/>
    <property type="evidence" value="ECO:0007669"/>
    <property type="project" value="InterPro"/>
</dbReference>
<feature type="compositionally biased region" description="Basic and acidic residues" evidence="1">
    <location>
        <begin position="449"/>
        <end position="469"/>
    </location>
</feature>
<dbReference type="Proteomes" id="UP000515163">
    <property type="component" value="Unplaced"/>
</dbReference>
<gene>
    <name evidence="3" type="primary">LOC116304153</name>
</gene>
<dbReference type="InterPro" id="IPR010394">
    <property type="entry name" value="5-nucleotidase"/>
</dbReference>
<dbReference type="GeneID" id="116304153"/>
<dbReference type="PANTHER" id="PTHR31367">
    <property type="entry name" value="CYTOSOLIC 5'-NUCLEOTIDASE 1 FAMILY MEMBER"/>
    <property type="match status" value="1"/>
</dbReference>
<accession>A0A6P8IS18</accession>
<dbReference type="GO" id="GO:0009117">
    <property type="term" value="P:nucleotide metabolic process"/>
    <property type="evidence" value="ECO:0007669"/>
    <property type="project" value="InterPro"/>
</dbReference>
<dbReference type="PANTHER" id="PTHR31367:SF5">
    <property type="entry name" value="CYTOSOLIC 5'-NUCLEOTIDASE 1A"/>
    <property type="match status" value="1"/>
</dbReference>
<dbReference type="Pfam" id="PF06189">
    <property type="entry name" value="5-nucleotidase"/>
    <property type="match status" value="2"/>
</dbReference>
<dbReference type="GO" id="GO:0046085">
    <property type="term" value="P:adenosine metabolic process"/>
    <property type="evidence" value="ECO:0007669"/>
    <property type="project" value="TreeGrafter"/>
</dbReference>
<evidence type="ECO:0000313" key="2">
    <source>
        <dbReference type="Proteomes" id="UP000515163"/>
    </source>
</evidence>